<accession>A0A5B7SSG4</accession>
<name>A0A5B7SSG4_9FLAO</name>
<protein>
    <submittedName>
        <fullName evidence="2">Riboflavin synthase subunit beta</fullName>
    </submittedName>
</protein>
<organism evidence="2 3">
    <name type="scientific">Aggregatimonas sangjinii</name>
    <dbReference type="NCBI Taxonomy" id="2583587"/>
    <lineage>
        <taxon>Bacteria</taxon>
        <taxon>Pseudomonadati</taxon>
        <taxon>Bacteroidota</taxon>
        <taxon>Flavobacteriia</taxon>
        <taxon>Flavobacteriales</taxon>
        <taxon>Flavobacteriaceae</taxon>
        <taxon>Aggregatimonas</taxon>
    </lineage>
</organism>
<keyword evidence="3" id="KW-1185">Reference proteome</keyword>
<dbReference type="KEGG" id="asag:FGM00_05610"/>
<dbReference type="AlphaFoldDB" id="A0A5B7SSG4"/>
<keyword evidence="1" id="KW-0472">Membrane</keyword>
<evidence type="ECO:0000313" key="2">
    <source>
        <dbReference type="EMBL" id="QCW99603.1"/>
    </source>
</evidence>
<keyword evidence="1" id="KW-1133">Transmembrane helix</keyword>
<sequence>MGMLDKITKLKRNRTFDYSPRYYKNDTGGSPFKLEHKFDKFRTTVDAPRGLKNKLGNAMADARRKGDRNLKIRFLIILGILLFIFLFIIDFDLSIFLPQ</sequence>
<gene>
    <name evidence="2" type="ORF">FGM00_05610</name>
</gene>
<evidence type="ECO:0000313" key="3">
    <source>
        <dbReference type="Proteomes" id="UP000310017"/>
    </source>
</evidence>
<evidence type="ECO:0000256" key="1">
    <source>
        <dbReference type="SAM" id="Phobius"/>
    </source>
</evidence>
<dbReference type="OrthoDB" id="1139505at2"/>
<proteinExistence type="predicted"/>
<keyword evidence="1" id="KW-0812">Transmembrane</keyword>
<feature type="transmembrane region" description="Helical" evidence="1">
    <location>
        <begin position="74"/>
        <end position="97"/>
    </location>
</feature>
<dbReference type="Proteomes" id="UP000310017">
    <property type="component" value="Chromosome"/>
</dbReference>
<reference evidence="2 3" key="1">
    <citation type="submission" date="2019-05" db="EMBL/GenBank/DDBJ databases">
        <title>Genome sequencing of F202Z8.</title>
        <authorList>
            <person name="Kwon Y.M."/>
        </authorList>
    </citation>
    <scope>NUCLEOTIDE SEQUENCE [LARGE SCALE GENOMIC DNA]</scope>
    <source>
        <strain evidence="2 3">F202Z8</strain>
    </source>
</reference>
<dbReference type="EMBL" id="CP040710">
    <property type="protein sequence ID" value="QCW99603.1"/>
    <property type="molecule type" value="Genomic_DNA"/>
</dbReference>